<keyword evidence="1" id="KW-0472">Membrane</keyword>
<proteinExistence type="predicted"/>
<feature type="transmembrane region" description="Helical" evidence="1">
    <location>
        <begin position="7"/>
        <end position="26"/>
    </location>
</feature>
<dbReference type="EMBL" id="UINC01061522">
    <property type="protein sequence ID" value="SVB87183.1"/>
    <property type="molecule type" value="Genomic_DNA"/>
</dbReference>
<accession>A0A382HKJ1</accession>
<evidence type="ECO:0000256" key="1">
    <source>
        <dbReference type="SAM" id="Phobius"/>
    </source>
</evidence>
<feature type="transmembrane region" description="Helical" evidence="1">
    <location>
        <begin position="64"/>
        <end position="81"/>
    </location>
</feature>
<sequence>MSTSYAILASVIGLLLLFLYLSWVYVSAKYVWIKGNDNSVLKKNPKRWKNIVDSKNKDLGWFDLGNHIIIIGVVLFAIFIVKNT</sequence>
<protein>
    <submittedName>
        <fullName evidence="2">Uncharacterized protein</fullName>
    </submittedName>
</protein>
<keyword evidence="1" id="KW-1133">Transmembrane helix</keyword>
<keyword evidence="1" id="KW-0812">Transmembrane</keyword>
<organism evidence="2">
    <name type="scientific">marine metagenome</name>
    <dbReference type="NCBI Taxonomy" id="408172"/>
    <lineage>
        <taxon>unclassified sequences</taxon>
        <taxon>metagenomes</taxon>
        <taxon>ecological metagenomes</taxon>
    </lineage>
</organism>
<reference evidence="2" key="1">
    <citation type="submission" date="2018-05" db="EMBL/GenBank/DDBJ databases">
        <authorList>
            <person name="Lanie J.A."/>
            <person name="Ng W.-L."/>
            <person name="Kazmierczak K.M."/>
            <person name="Andrzejewski T.M."/>
            <person name="Davidsen T.M."/>
            <person name="Wayne K.J."/>
            <person name="Tettelin H."/>
            <person name="Glass J.I."/>
            <person name="Rusch D."/>
            <person name="Podicherti R."/>
            <person name="Tsui H.-C.T."/>
            <person name="Winkler M.E."/>
        </authorList>
    </citation>
    <scope>NUCLEOTIDE SEQUENCE</scope>
</reference>
<dbReference type="AlphaFoldDB" id="A0A382HKJ1"/>
<name>A0A382HKJ1_9ZZZZ</name>
<gene>
    <name evidence="2" type="ORF">METZ01_LOCUS240037</name>
</gene>
<evidence type="ECO:0000313" key="2">
    <source>
        <dbReference type="EMBL" id="SVB87183.1"/>
    </source>
</evidence>